<reference evidence="3" key="1">
    <citation type="journal article" date="2019" name="Philos. Trans. R. Soc. Lond., B, Biol. Sci.">
        <title>Targeted metagenomic recovery of four divergent viruses reveals shared and distinctive characteristics of giant viruses of marine eukaryotes.</title>
        <authorList>
            <person name="Needham D.M."/>
            <person name="Poirier C."/>
            <person name="Hehenberger E."/>
            <person name="Jimenez V."/>
            <person name="Swalwell J.E."/>
            <person name="Santoro A.E."/>
            <person name="Worden A.Z."/>
        </authorList>
    </citation>
    <scope>NUCLEOTIDE SEQUENCE</scope>
    <source>
        <strain evidence="3">OPacV-662</strain>
    </source>
</reference>
<evidence type="ECO:0000256" key="1">
    <source>
        <dbReference type="SAM" id="MobiDB-lite"/>
    </source>
</evidence>
<dbReference type="GO" id="GO:0006508">
    <property type="term" value="P:proteolysis"/>
    <property type="evidence" value="ECO:0007669"/>
    <property type="project" value="InterPro"/>
</dbReference>
<dbReference type="PANTHER" id="PTHR48104">
    <property type="entry name" value="METACASPASE-4"/>
    <property type="match status" value="1"/>
</dbReference>
<protein>
    <submittedName>
        <fullName evidence="3">Caspase domain protein</fullName>
    </submittedName>
</protein>
<sequence>MKAIFILVLFSVILATWKKRMQINEEKKSTDTLNSKNNTSASNIPNTSNTSTSNTSNTSTSNTSNTSTSNTSNTSASNASNTSTSNTSASNTSTSNTSTSNTHMGIFIGINYVNNPSMRLYGCVGDTVDVLVMAENLYGMNPDNVTLIIDDDTEFRRRYNGMYSSEDYICDKRPNISTLRKTLQLCVDESNKKNKFIFMQYAGHGHWKSGSSNEDDNRDECLVCTDGNLYDNEINEQYLSKLDSSTRLYAVIDCCHSGTMFDLPIMMWGSGDIKSKNSPKTTTACIVKISGCRDHQYSYENNGNGLLTRTVINTINANPNITWDELCKQTQNIFNTKYPQYKQNPVVTCNNKSYLNNKVVI</sequence>
<evidence type="ECO:0000259" key="2">
    <source>
        <dbReference type="Pfam" id="PF00656"/>
    </source>
</evidence>
<dbReference type="PANTHER" id="PTHR48104:SF30">
    <property type="entry name" value="METACASPASE-1"/>
    <property type="match status" value="1"/>
</dbReference>
<organism evidence="3">
    <name type="scientific">Megaviridae environmental sample</name>
    <dbReference type="NCBI Taxonomy" id="1737588"/>
    <lineage>
        <taxon>Viruses</taxon>
        <taxon>Varidnaviria</taxon>
        <taxon>Bamfordvirae</taxon>
        <taxon>Nucleocytoviricota</taxon>
        <taxon>Megaviricetes</taxon>
        <taxon>Imitervirales</taxon>
        <taxon>Mimiviridae</taxon>
        <taxon>environmental samples</taxon>
    </lineage>
</organism>
<dbReference type="Gene3D" id="3.40.50.12660">
    <property type="match status" value="1"/>
</dbReference>
<proteinExistence type="predicted"/>
<name>A0A5J6VJ37_9VIRU</name>
<dbReference type="EMBL" id="MN448271">
    <property type="protein sequence ID" value="QFG73799.1"/>
    <property type="molecule type" value="Genomic_DNA"/>
</dbReference>
<feature type="compositionally biased region" description="Low complexity" evidence="1">
    <location>
        <begin position="37"/>
        <end position="99"/>
    </location>
</feature>
<dbReference type="InterPro" id="IPR050452">
    <property type="entry name" value="Metacaspase"/>
</dbReference>
<dbReference type="GO" id="GO:0004197">
    <property type="term" value="F:cysteine-type endopeptidase activity"/>
    <property type="evidence" value="ECO:0007669"/>
    <property type="project" value="InterPro"/>
</dbReference>
<dbReference type="InterPro" id="IPR011600">
    <property type="entry name" value="Pept_C14_caspase"/>
</dbReference>
<accession>A0A5J6VJ37</accession>
<dbReference type="Pfam" id="PF00656">
    <property type="entry name" value="Peptidase_C14"/>
    <property type="match status" value="1"/>
</dbReference>
<evidence type="ECO:0000313" key="3">
    <source>
        <dbReference type="EMBL" id="QFG73799.1"/>
    </source>
</evidence>
<feature type="region of interest" description="Disordered" evidence="1">
    <location>
        <begin position="26"/>
        <end position="99"/>
    </location>
</feature>
<feature type="domain" description="Peptidase C14 caspase" evidence="2">
    <location>
        <begin position="106"/>
        <end position="350"/>
    </location>
</feature>